<organism evidence="7 8">
    <name type="scientific">Pseudoalteromonas fenneropenaei</name>
    <dbReference type="NCBI Taxonomy" id="1737459"/>
    <lineage>
        <taxon>Bacteria</taxon>
        <taxon>Pseudomonadati</taxon>
        <taxon>Pseudomonadota</taxon>
        <taxon>Gammaproteobacteria</taxon>
        <taxon>Alteromonadales</taxon>
        <taxon>Pseudoalteromonadaceae</taxon>
        <taxon>Pseudoalteromonas</taxon>
    </lineage>
</organism>
<feature type="transmembrane region" description="Helical" evidence="5">
    <location>
        <begin position="148"/>
        <end position="166"/>
    </location>
</feature>
<evidence type="ECO:0000256" key="1">
    <source>
        <dbReference type="ARBA" id="ARBA00004370"/>
    </source>
</evidence>
<feature type="domain" description="Mechanosensitive ion channel MscS" evidence="6">
    <location>
        <begin position="190"/>
        <end position="258"/>
    </location>
</feature>
<dbReference type="EMBL" id="JBHRSD010000025">
    <property type="protein sequence ID" value="MFC3033630.1"/>
    <property type="molecule type" value="Genomic_DNA"/>
</dbReference>
<evidence type="ECO:0000256" key="4">
    <source>
        <dbReference type="ARBA" id="ARBA00023136"/>
    </source>
</evidence>
<dbReference type="Pfam" id="PF00924">
    <property type="entry name" value="MS_channel_2nd"/>
    <property type="match status" value="1"/>
</dbReference>
<comment type="caution">
    <text evidence="7">The sequence shown here is derived from an EMBL/GenBank/DDBJ whole genome shotgun (WGS) entry which is preliminary data.</text>
</comment>
<keyword evidence="4 5" id="KW-0472">Membrane</keyword>
<dbReference type="RefSeq" id="WP_377125380.1">
    <property type="nucleotide sequence ID" value="NZ_JBHRSD010000025.1"/>
</dbReference>
<keyword evidence="2 5" id="KW-0812">Transmembrane</keyword>
<sequence>MMNVSLQTLLLPWFEAIPQGAILSALFANGIGILMLMLLYGFTRRLMLPTIQKLITRLSPSRIGHLSGLLNKCNRRLAALICAVAFLASYEQVLVLPDWALELSHVGGQIVLVVVAGFLISSVVGLCHGIYNQLSFAKEVPIQGIIQVVKLVTFIVCTILVVSILLDKSPTYILSGFGAIAAVTLLVFKDTILGFVASIQIAANRLVTTGDWIQMDTYGANGEVIDLGLNTVRVRNWDNTVTTIPTYALIAGSFKNWRAMQESAGRRITRAIYIDLNSIKIVSETERTELSKLPLMAEILAEVSADITNVALFRRYAEAYLKQHPLVSKDCLAMVRELQAQNFGLPIELYCFSANTGWVAYEHLQADLHDYLLAQLSLFKLRPYQSISGQLPMHN</sequence>
<evidence type="ECO:0000313" key="7">
    <source>
        <dbReference type="EMBL" id="MFC3033630.1"/>
    </source>
</evidence>
<feature type="transmembrane region" description="Helical" evidence="5">
    <location>
        <begin position="108"/>
        <end position="127"/>
    </location>
</feature>
<protein>
    <submittedName>
        <fullName evidence="7">Mechanosensitive ion channel family protein</fullName>
    </submittedName>
</protein>
<evidence type="ECO:0000256" key="5">
    <source>
        <dbReference type="SAM" id="Phobius"/>
    </source>
</evidence>
<comment type="subcellular location">
    <subcellularLocation>
        <location evidence="1">Membrane</location>
    </subcellularLocation>
</comment>
<dbReference type="Proteomes" id="UP001595453">
    <property type="component" value="Unassembled WGS sequence"/>
</dbReference>
<gene>
    <name evidence="7" type="ORF">ACFOEE_13970</name>
</gene>
<accession>A0ABV7CLV9</accession>
<dbReference type="PANTHER" id="PTHR30414">
    <property type="entry name" value="MINICONDUCTANCE MECHANOSENSITIVE CHANNEL YBDG"/>
    <property type="match status" value="1"/>
</dbReference>
<dbReference type="PANTHER" id="PTHR30414:SF0">
    <property type="entry name" value="MINICONDUCTANCE MECHANOSENSITIVE CHANNEL YBDG"/>
    <property type="match status" value="1"/>
</dbReference>
<evidence type="ECO:0000256" key="3">
    <source>
        <dbReference type="ARBA" id="ARBA00022989"/>
    </source>
</evidence>
<feature type="transmembrane region" description="Helical" evidence="5">
    <location>
        <begin position="26"/>
        <end position="43"/>
    </location>
</feature>
<name>A0ABV7CLV9_9GAMM</name>
<dbReference type="InterPro" id="IPR030192">
    <property type="entry name" value="YbdG"/>
</dbReference>
<keyword evidence="3 5" id="KW-1133">Transmembrane helix</keyword>
<reference evidence="8" key="1">
    <citation type="journal article" date="2019" name="Int. J. Syst. Evol. Microbiol.">
        <title>The Global Catalogue of Microorganisms (GCM) 10K type strain sequencing project: providing services to taxonomists for standard genome sequencing and annotation.</title>
        <authorList>
            <consortium name="The Broad Institute Genomics Platform"/>
            <consortium name="The Broad Institute Genome Sequencing Center for Infectious Disease"/>
            <person name="Wu L."/>
            <person name="Ma J."/>
        </authorList>
    </citation>
    <scope>NUCLEOTIDE SEQUENCE [LARGE SCALE GENOMIC DNA]</scope>
    <source>
        <strain evidence="8">KCTC 42730</strain>
    </source>
</reference>
<feature type="transmembrane region" description="Helical" evidence="5">
    <location>
        <begin position="172"/>
        <end position="188"/>
    </location>
</feature>
<dbReference type="InterPro" id="IPR023408">
    <property type="entry name" value="MscS_beta-dom_sf"/>
</dbReference>
<dbReference type="InterPro" id="IPR006685">
    <property type="entry name" value="MscS_channel_2nd"/>
</dbReference>
<keyword evidence="8" id="KW-1185">Reference proteome</keyword>
<evidence type="ECO:0000256" key="2">
    <source>
        <dbReference type="ARBA" id="ARBA00022692"/>
    </source>
</evidence>
<dbReference type="Gene3D" id="2.30.30.60">
    <property type="match status" value="1"/>
</dbReference>
<dbReference type="SUPFAM" id="SSF50182">
    <property type="entry name" value="Sm-like ribonucleoproteins"/>
    <property type="match status" value="1"/>
</dbReference>
<feature type="transmembrane region" description="Helical" evidence="5">
    <location>
        <begin position="77"/>
        <end position="96"/>
    </location>
</feature>
<proteinExistence type="predicted"/>
<evidence type="ECO:0000259" key="6">
    <source>
        <dbReference type="Pfam" id="PF00924"/>
    </source>
</evidence>
<evidence type="ECO:0000313" key="8">
    <source>
        <dbReference type="Proteomes" id="UP001595453"/>
    </source>
</evidence>
<dbReference type="InterPro" id="IPR010920">
    <property type="entry name" value="LSM_dom_sf"/>
</dbReference>